<dbReference type="InterPro" id="IPR036629">
    <property type="entry name" value="YjbJ_sf"/>
</dbReference>
<dbReference type="EMBL" id="JADCSA010000005">
    <property type="protein sequence ID" value="MBE7324302.1"/>
    <property type="molecule type" value="Genomic_DNA"/>
</dbReference>
<dbReference type="InterPro" id="IPR008462">
    <property type="entry name" value="CsbD"/>
</dbReference>
<feature type="domain" description="CsbD-like" evidence="3">
    <location>
        <begin position="5"/>
        <end position="57"/>
    </location>
</feature>
<proteinExistence type="inferred from homology"/>
<feature type="compositionally biased region" description="Basic and acidic residues" evidence="2">
    <location>
        <begin position="1"/>
        <end position="20"/>
    </location>
</feature>
<dbReference type="RefSeq" id="WP_193637636.1">
    <property type="nucleotide sequence ID" value="NZ_JADCSA010000005.1"/>
</dbReference>
<protein>
    <submittedName>
        <fullName evidence="4">CsbD family protein</fullName>
    </submittedName>
</protein>
<comment type="similarity">
    <text evidence="1">Belongs to the UPF0337 (CsbD) family.</text>
</comment>
<comment type="caution">
    <text evidence="4">The sequence shown here is derived from an EMBL/GenBank/DDBJ whole genome shotgun (WGS) entry which is preliminary data.</text>
</comment>
<name>A0ABR9RT11_9ACTN</name>
<dbReference type="Gene3D" id="1.10.1470.10">
    <property type="entry name" value="YjbJ"/>
    <property type="match status" value="1"/>
</dbReference>
<organism evidence="4 5">
    <name type="scientific">Nocardioides malaquae</name>
    <dbReference type="NCBI Taxonomy" id="2773426"/>
    <lineage>
        <taxon>Bacteria</taxon>
        <taxon>Bacillati</taxon>
        <taxon>Actinomycetota</taxon>
        <taxon>Actinomycetes</taxon>
        <taxon>Propionibacteriales</taxon>
        <taxon>Nocardioidaceae</taxon>
        <taxon>Nocardioides</taxon>
    </lineage>
</organism>
<feature type="compositionally biased region" description="Basic and acidic residues" evidence="2">
    <location>
        <begin position="29"/>
        <end position="50"/>
    </location>
</feature>
<dbReference type="SUPFAM" id="SSF69047">
    <property type="entry name" value="Hypothetical protein YjbJ"/>
    <property type="match status" value="1"/>
</dbReference>
<keyword evidence="5" id="KW-1185">Reference proteome</keyword>
<reference evidence="4 5" key="1">
    <citation type="submission" date="2020-10" db="EMBL/GenBank/DDBJ databases">
        <title>Nocardioides sp. isolated from sludge.</title>
        <authorList>
            <person name="Zhang X."/>
        </authorList>
    </citation>
    <scope>NUCLEOTIDE SEQUENCE [LARGE SCALE GENOMIC DNA]</scope>
    <source>
        <strain evidence="4 5">Y6</strain>
    </source>
</reference>
<gene>
    <name evidence="4" type="ORF">IEQ44_06525</name>
</gene>
<evidence type="ECO:0000313" key="4">
    <source>
        <dbReference type="EMBL" id="MBE7324302.1"/>
    </source>
</evidence>
<evidence type="ECO:0000313" key="5">
    <source>
        <dbReference type="Proteomes" id="UP000756387"/>
    </source>
</evidence>
<evidence type="ECO:0000256" key="2">
    <source>
        <dbReference type="SAM" id="MobiDB-lite"/>
    </source>
</evidence>
<evidence type="ECO:0000259" key="3">
    <source>
        <dbReference type="Pfam" id="PF05532"/>
    </source>
</evidence>
<sequence length="64" mass="6837">MGFDDKAKHKVEDMVGRGKEATGAATDDDSLRAEGKADQTKAGVKDKVTDIKDKVNDKIDDIGS</sequence>
<feature type="region of interest" description="Disordered" evidence="2">
    <location>
        <begin position="1"/>
        <end position="50"/>
    </location>
</feature>
<dbReference type="Pfam" id="PF05532">
    <property type="entry name" value="CsbD"/>
    <property type="match status" value="1"/>
</dbReference>
<evidence type="ECO:0000256" key="1">
    <source>
        <dbReference type="ARBA" id="ARBA00009129"/>
    </source>
</evidence>
<accession>A0ABR9RT11</accession>
<dbReference type="Proteomes" id="UP000756387">
    <property type="component" value="Unassembled WGS sequence"/>
</dbReference>